<accession>A0ACC2CJ49</accession>
<proteinExistence type="predicted"/>
<organism evidence="1 2">
    <name type="scientific">Diphasiastrum complanatum</name>
    <name type="common">Issler's clubmoss</name>
    <name type="synonym">Lycopodium complanatum</name>
    <dbReference type="NCBI Taxonomy" id="34168"/>
    <lineage>
        <taxon>Eukaryota</taxon>
        <taxon>Viridiplantae</taxon>
        <taxon>Streptophyta</taxon>
        <taxon>Embryophyta</taxon>
        <taxon>Tracheophyta</taxon>
        <taxon>Lycopodiopsida</taxon>
        <taxon>Lycopodiales</taxon>
        <taxon>Lycopodiaceae</taxon>
        <taxon>Lycopodioideae</taxon>
        <taxon>Diphasiastrum</taxon>
    </lineage>
</organism>
<comment type="caution">
    <text evidence="1">The sequence shown here is derived from an EMBL/GenBank/DDBJ whole genome shotgun (WGS) entry which is preliminary data.</text>
</comment>
<sequence>MAVSMRVSSASRSRSRELLTAFTQLFCATSSSIHAQPSVASSSSSSSSSISSSPCASSYSSSSRASVQTLDQAVRLDTCYSPCGWLSRIQIVPNLHRTEISGMSHSFATDAKKVKKRQKAPGASETNPVEARPAGDNHSEKDAALQSAISHITSQFGKESVLWLGRNTDLKQVPVISTGSLTLDVALGVGGLPKGRVVEIYGPEASGKTTLALHVIAEAQKLGGYCVFVDAEHALDASLAEAIGVRTENLLVAQPDCGEQALAVTDTFVRSGSVDVIVVDSVAALVPRTELEGEMGESHMAVLARLMSQALRKLTHSLSRSQTILIFINQIRHKLASFGGFGGAPIEVTSGGNALKFYASVRLNIRRTSLLKRGEETFGSQVIVKIAKNKLAPPFKTAEFELEFGRGISKEAEVLDLSVKHGLLQKSGNWYVYAGDNIANGKENAKKYLREHQETFNALTENLRELLLVHATSSDETNGFEDFKADFEENQEDEQIEMSGKVSM</sequence>
<keyword evidence="2" id="KW-1185">Reference proteome</keyword>
<dbReference type="EMBL" id="CM055101">
    <property type="protein sequence ID" value="KAJ7541697.1"/>
    <property type="molecule type" value="Genomic_DNA"/>
</dbReference>
<dbReference type="Proteomes" id="UP001162992">
    <property type="component" value="Chromosome 10"/>
</dbReference>
<evidence type="ECO:0000313" key="1">
    <source>
        <dbReference type="EMBL" id="KAJ7541697.1"/>
    </source>
</evidence>
<evidence type="ECO:0000313" key="2">
    <source>
        <dbReference type="Proteomes" id="UP001162992"/>
    </source>
</evidence>
<protein>
    <submittedName>
        <fullName evidence="1">Uncharacterized protein</fullName>
    </submittedName>
</protein>
<reference evidence="2" key="1">
    <citation type="journal article" date="2024" name="Proc. Natl. Acad. Sci. U.S.A.">
        <title>Extraordinary preservation of gene collinearity over three hundred million years revealed in homosporous lycophytes.</title>
        <authorList>
            <person name="Li C."/>
            <person name="Wickell D."/>
            <person name="Kuo L.Y."/>
            <person name="Chen X."/>
            <person name="Nie B."/>
            <person name="Liao X."/>
            <person name="Peng D."/>
            <person name="Ji J."/>
            <person name="Jenkins J."/>
            <person name="Williams M."/>
            <person name="Shu S."/>
            <person name="Plott C."/>
            <person name="Barry K."/>
            <person name="Rajasekar S."/>
            <person name="Grimwood J."/>
            <person name="Han X."/>
            <person name="Sun S."/>
            <person name="Hou Z."/>
            <person name="He W."/>
            <person name="Dai G."/>
            <person name="Sun C."/>
            <person name="Schmutz J."/>
            <person name="Leebens-Mack J.H."/>
            <person name="Li F.W."/>
            <person name="Wang L."/>
        </authorList>
    </citation>
    <scope>NUCLEOTIDE SEQUENCE [LARGE SCALE GENOMIC DNA]</scope>
    <source>
        <strain evidence="2">cv. PW_Plant_1</strain>
    </source>
</reference>
<gene>
    <name evidence="1" type="ORF">O6H91_10G071300</name>
</gene>
<name>A0ACC2CJ49_DIPCM</name>